<feature type="region of interest" description="Disordered" evidence="5">
    <location>
        <begin position="170"/>
        <end position="200"/>
    </location>
</feature>
<name>A0A9P4HVV9_9PEZI</name>
<comment type="caution">
    <text evidence="7">The sequence shown here is derived from an EMBL/GenBank/DDBJ whole genome shotgun (WGS) entry which is preliminary data.</text>
</comment>
<dbReference type="FunFam" id="2.60.120.260:FF:000082">
    <property type="entry name" value="Sad1/UNC domain protein"/>
    <property type="match status" value="1"/>
</dbReference>
<dbReference type="EMBL" id="ML978722">
    <property type="protein sequence ID" value="KAF2086873.1"/>
    <property type="molecule type" value="Genomic_DNA"/>
</dbReference>
<dbReference type="GO" id="GO:0012505">
    <property type="term" value="C:endomembrane system"/>
    <property type="evidence" value="ECO:0007669"/>
    <property type="project" value="UniProtKB-SubCell"/>
</dbReference>
<feature type="region of interest" description="Disordered" evidence="5">
    <location>
        <begin position="1"/>
        <end position="135"/>
    </location>
</feature>
<evidence type="ECO:0000313" key="7">
    <source>
        <dbReference type="EMBL" id="KAF2086873.1"/>
    </source>
</evidence>
<feature type="region of interest" description="Disordered" evidence="5">
    <location>
        <begin position="359"/>
        <end position="471"/>
    </location>
</feature>
<evidence type="ECO:0000256" key="4">
    <source>
        <dbReference type="ARBA" id="ARBA00023136"/>
    </source>
</evidence>
<feature type="compositionally biased region" description="Low complexity" evidence="5">
    <location>
        <begin position="434"/>
        <end position="470"/>
    </location>
</feature>
<feature type="region of interest" description="Disordered" evidence="5">
    <location>
        <begin position="622"/>
        <end position="656"/>
    </location>
</feature>
<proteinExistence type="predicted"/>
<evidence type="ECO:0000313" key="8">
    <source>
        <dbReference type="Proteomes" id="UP000799776"/>
    </source>
</evidence>
<evidence type="ECO:0000256" key="2">
    <source>
        <dbReference type="ARBA" id="ARBA00022692"/>
    </source>
</evidence>
<evidence type="ECO:0000259" key="6">
    <source>
        <dbReference type="PROSITE" id="PS51469"/>
    </source>
</evidence>
<dbReference type="GO" id="GO:0034975">
    <property type="term" value="P:protein folding in endoplasmic reticulum"/>
    <property type="evidence" value="ECO:0007669"/>
    <property type="project" value="TreeGrafter"/>
</dbReference>
<feature type="domain" description="SUN" evidence="6">
    <location>
        <begin position="182"/>
        <end position="351"/>
    </location>
</feature>
<keyword evidence="8" id="KW-1185">Reference proteome</keyword>
<dbReference type="AlphaFoldDB" id="A0A9P4HVV9"/>
<comment type="subcellular location">
    <subcellularLocation>
        <location evidence="1">Endomembrane system</location>
    </subcellularLocation>
</comment>
<feature type="compositionally biased region" description="Polar residues" evidence="5">
    <location>
        <begin position="397"/>
        <end position="417"/>
    </location>
</feature>
<sequence length="723" mass="78703">MTSSHDHEATISSDTFPIPFIVTPKTAGAEEPAESDTAEKKETASETSVAAKPTESGGAGSDPADNRGTAEARKHEDGRDSTASDEVEAEADSPLDNANFLSFEEWKRQNLAKAGQSPENVGQGRGSHGGPVRKARPININNELDFLGEDTEIELDFGFGSNAKVDQAASVSTRTGGGDGENGAAGTKEAPASYRPRSKDAGKTCKERFNYASFDCAATVLKTNPQCKSSSSVLVENKDSYMINECGAQNKFVIVELCDDILVDTIVLANFEFFSSQFRVFRVSVSDRYPVKLERWKELGVFEARNSRDIQSFLVENPLIWARYLRIEFLSHYGNEYYCPVSLLRVHGTTMMEEFRHQEEAARGEDDMEEPDTAPAESAVNVKASSTSERSHSPSSNTPDASAGNTTWATTAGSSPASEARVVPSGEARQQNASSQTGSPRSSSQPSTDSSKQQTASSTQAQQPAAPTTQESFFKSIHKRLQMLESNSTLSLQYIEDQSRILRDAFAKVEKRQLGKTEKFLKQLNDTVMSELRGFRQQYDQLWQSTVIELDTQREQHQREVVAISARLSLVADELVFQKRILVVQSTLILLCLGLVLFARAGHPYLELPLVQHMMHKSQSALRLQFDSPSSSPGPPESRLALGLGHRRNASSGDERRRFRFFGAGGGGANYTSDASVEGGAEEARSPTLEFEAPTPTSDRDGDGDGDGDSGSGPNGLDIGEED</sequence>
<feature type="region of interest" description="Disordered" evidence="5">
    <location>
        <begin position="668"/>
        <end position="723"/>
    </location>
</feature>
<feature type="compositionally biased region" description="Acidic residues" evidence="5">
    <location>
        <begin position="83"/>
        <end position="93"/>
    </location>
</feature>
<protein>
    <recommendedName>
        <fullName evidence="6">SUN domain-containing protein</fullName>
    </recommendedName>
</protein>
<feature type="compositionally biased region" description="Low complexity" evidence="5">
    <location>
        <begin position="385"/>
        <end position="396"/>
    </location>
</feature>
<dbReference type="GO" id="GO:0005737">
    <property type="term" value="C:cytoplasm"/>
    <property type="evidence" value="ECO:0007669"/>
    <property type="project" value="TreeGrafter"/>
</dbReference>
<feature type="compositionally biased region" description="Basic and acidic residues" evidence="5">
    <location>
        <begin position="64"/>
        <end position="82"/>
    </location>
</feature>
<dbReference type="InterPro" id="IPR012919">
    <property type="entry name" value="SUN_dom"/>
</dbReference>
<dbReference type="PANTHER" id="PTHR12953:SF0">
    <property type="entry name" value="SUN DOMAIN-CONTAINING OSSIFICATION FACTOR"/>
    <property type="match status" value="1"/>
</dbReference>
<dbReference type="PANTHER" id="PTHR12953">
    <property type="entry name" value="MEMBRANE PROTEIN CH1 RELATED"/>
    <property type="match status" value="1"/>
</dbReference>
<evidence type="ECO:0000256" key="5">
    <source>
        <dbReference type="SAM" id="MobiDB-lite"/>
    </source>
</evidence>
<dbReference type="Pfam" id="PF07738">
    <property type="entry name" value="Sad1_UNC"/>
    <property type="match status" value="1"/>
</dbReference>
<dbReference type="GO" id="GO:0016020">
    <property type="term" value="C:membrane"/>
    <property type="evidence" value="ECO:0007669"/>
    <property type="project" value="InterPro"/>
</dbReference>
<keyword evidence="2" id="KW-0812">Transmembrane</keyword>
<organism evidence="7 8">
    <name type="scientific">Saccharata proteae CBS 121410</name>
    <dbReference type="NCBI Taxonomy" id="1314787"/>
    <lineage>
        <taxon>Eukaryota</taxon>
        <taxon>Fungi</taxon>
        <taxon>Dikarya</taxon>
        <taxon>Ascomycota</taxon>
        <taxon>Pezizomycotina</taxon>
        <taxon>Dothideomycetes</taxon>
        <taxon>Dothideomycetes incertae sedis</taxon>
        <taxon>Botryosphaeriales</taxon>
        <taxon>Saccharataceae</taxon>
        <taxon>Saccharata</taxon>
    </lineage>
</organism>
<dbReference type="InterPro" id="IPR045120">
    <property type="entry name" value="Suco/Slp1-like"/>
</dbReference>
<dbReference type="Proteomes" id="UP000799776">
    <property type="component" value="Unassembled WGS sequence"/>
</dbReference>
<keyword evidence="3" id="KW-1133">Transmembrane helix</keyword>
<evidence type="ECO:0000256" key="1">
    <source>
        <dbReference type="ARBA" id="ARBA00004308"/>
    </source>
</evidence>
<gene>
    <name evidence="7" type="ORF">K490DRAFT_43332</name>
</gene>
<dbReference type="OrthoDB" id="266334at2759"/>
<keyword evidence="4" id="KW-0472">Membrane</keyword>
<accession>A0A9P4HVV9</accession>
<evidence type="ECO:0000256" key="3">
    <source>
        <dbReference type="ARBA" id="ARBA00022989"/>
    </source>
</evidence>
<reference evidence="7" key="1">
    <citation type="journal article" date="2020" name="Stud. Mycol.">
        <title>101 Dothideomycetes genomes: a test case for predicting lifestyles and emergence of pathogens.</title>
        <authorList>
            <person name="Haridas S."/>
            <person name="Albert R."/>
            <person name="Binder M."/>
            <person name="Bloem J."/>
            <person name="Labutti K."/>
            <person name="Salamov A."/>
            <person name="Andreopoulos B."/>
            <person name="Baker S."/>
            <person name="Barry K."/>
            <person name="Bills G."/>
            <person name="Bluhm B."/>
            <person name="Cannon C."/>
            <person name="Castanera R."/>
            <person name="Culley D."/>
            <person name="Daum C."/>
            <person name="Ezra D."/>
            <person name="Gonzalez J."/>
            <person name="Henrissat B."/>
            <person name="Kuo A."/>
            <person name="Liang C."/>
            <person name="Lipzen A."/>
            <person name="Lutzoni F."/>
            <person name="Magnuson J."/>
            <person name="Mondo S."/>
            <person name="Nolan M."/>
            <person name="Ohm R."/>
            <person name="Pangilinan J."/>
            <person name="Park H.-J."/>
            <person name="Ramirez L."/>
            <person name="Alfaro M."/>
            <person name="Sun H."/>
            <person name="Tritt A."/>
            <person name="Yoshinaga Y."/>
            <person name="Zwiers L.-H."/>
            <person name="Turgeon B."/>
            <person name="Goodwin S."/>
            <person name="Spatafora J."/>
            <person name="Crous P."/>
            <person name="Grigoriev I."/>
        </authorList>
    </citation>
    <scope>NUCLEOTIDE SEQUENCE</scope>
    <source>
        <strain evidence="7">CBS 121410</strain>
    </source>
</reference>
<dbReference type="Gene3D" id="2.60.120.260">
    <property type="entry name" value="Galactose-binding domain-like"/>
    <property type="match status" value="1"/>
</dbReference>
<dbReference type="PROSITE" id="PS51469">
    <property type="entry name" value="SUN"/>
    <property type="match status" value="1"/>
</dbReference>